<reference evidence="1" key="2">
    <citation type="submission" date="2015-06" db="UniProtKB">
        <authorList>
            <consortium name="EnsemblPlants"/>
        </authorList>
    </citation>
    <scope>IDENTIFICATION</scope>
    <source>
        <strain evidence="1">DM1-3 516 R44</strain>
    </source>
</reference>
<evidence type="ECO:0000313" key="2">
    <source>
        <dbReference type="Proteomes" id="UP000011115"/>
    </source>
</evidence>
<organism evidence="1 2">
    <name type="scientific">Solanum tuberosum</name>
    <name type="common">Potato</name>
    <dbReference type="NCBI Taxonomy" id="4113"/>
    <lineage>
        <taxon>Eukaryota</taxon>
        <taxon>Viridiplantae</taxon>
        <taxon>Streptophyta</taxon>
        <taxon>Embryophyta</taxon>
        <taxon>Tracheophyta</taxon>
        <taxon>Spermatophyta</taxon>
        <taxon>Magnoliopsida</taxon>
        <taxon>eudicotyledons</taxon>
        <taxon>Gunneridae</taxon>
        <taxon>Pentapetalae</taxon>
        <taxon>asterids</taxon>
        <taxon>lamiids</taxon>
        <taxon>Solanales</taxon>
        <taxon>Solanaceae</taxon>
        <taxon>Solanoideae</taxon>
        <taxon>Solaneae</taxon>
        <taxon>Solanum</taxon>
    </lineage>
</organism>
<dbReference type="Proteomes" id="UP000011115">
    <property type="component" value="Unassembled WGS sequence"/>
</dbReference>
<reference evidence="2" key="1">
    <citation type="journal article" date="2011" name="Nature">
        <title>Genome sequence and analysis of the tuber crop potato.</title>
        <authorList>
            <consortium name="The Potato Genome Sequencing Consortium"/>
        </authorList>
    </citation>
    <scope>NUCLEOTIDE SEQUENCE [LARGE SCALE GENOMIC DNA]</scope>
    <source>
        <strain evidence="2">cv. DM1-3 516 R44</strain>
    </source>
</reference>
<dbReference type="HOGENOM" id="CLU_2578499_0_0_1"/>
<evidence type="ECO:0000313" key="1">
    <source>
        <dbReference type="EnsemblPlants" id="PGSC0003DMT400092764"/>
    </source>
</evidence>
<keyword evidence="2" id="KW-1185">Reference proteome</keyword>
<dbReference type="Gramene" id="PGSC0003DMT400092764">
    <property type="protein sequence ID" value="PGSC0003DMT400092764"/>
    <property type="gene ID" value="PGSC0003DMG400042335"/>
</dbReference>
<dbReference type="EnsemblPlants" id="PGSC0003DMT400092764">
    <property type="protein sequence ID" value="PGSC0003DMT400092764"/>
    <property type="gene ID" value="PGSC0003DMG400042335"/>
</dbReference>
<sequence length="81" mass="9549">MTRTKKNWRDAEEDLIFGREINFETKDSMTWRRGKGVVAKQFRDAVPYRPKFQNLKDAEGKSRMVMKVTKGRIADWIGDPD</sequence>
<accession>M1DQH2</accession>
<dbReference type="AlphaFoldDB" id="M1DQH2"/>
<dbReference type="InParanoid" id="M1DQH2"/>
<proteinExistence type="predicted"/>
<name>M1DQH2_SOLTU</name>
<dbReference type="PaxDb" id="4113-PGSC0003DMT400092764"/>
<protein>
    <submittedName>
        <fullName evidence="1">Uncharacterized protein</fullName>
    </submittedName>
</protein>